<name>A0AAV2RKU6_MEGNR</name>
<dbReference type="PANTHER" id="PTHR22801:SF63">
    <property type="entry name" value="C-TYPE LECTIN DOMAIN-CONTAINING PROTEIN"/>
    <property type="match status" value="1"/>
</dbReference>
<keyword evidence="5" id="KW-1185">Reference proteome</keyword>
<dbReference type="AlphaFoldDB" id="A0AAV2RKU6"/>
<dbReference type="InterPro" id="IPR016186">
    <property type="entry name" value="C-type_lectin-like/link_sf"/>
</dbReference>
<dbReference type="Pfam" id="PF00059">
    <property type="entry name" value="Lectin_C"/>
    <property type="match status" value="2"/>
</dbReference>
<dbReference type="EMBL" id="CAXKWB010026214">
    <property type="protein sequence ID" value="CAL4129774.1"/>
    <property type="molecule type" value="Genomic_DNA"/>
</dbReference>
<evidence type="ECO:0000256" key="2">
    <source>
        <dbReference type="PROSITE-ProRule" id="PRU00124"/>
    </source>
</evidence>
<feature type="disulfide bond" evidence="2">
    <location>
        <begin position="171"/>
        <end position="186"/>
    </location>
</feature>
<evidence type="ECO:0000259" key="3">
    <source>
        <dbReference type="PROSITE" id="PS50041"/>
    </source>
</evidence>
<dbReference type="PROSITE" id="PS50041">
    <property type="entry name" value="C_TYPE_LECTIN_2"/>
    <property type="match status" value="2"/>
</dbReference>
<keyword evidence="1 2" id="KW-1015">Disulfide bond</keyword>
<feature type="domain" description="C-type lectin" evidence="3">
    <location>
        <begin position="196"/>
        <end position="312"/>
    </location>
</feature>
<dbReference type="SUPFAM" id="SSF57424">
    <property type="entry name" value="LDL receptor-like module"/>
    <property type="match status" value="1"/>
</dbReference>
<dbReference type="InterPro" id="IPR050801">
    <property type="entry name" value="Ca-Dep_Lectins_ImmuneDev"/>
</dbReference>
<dbReference type="SUPFAM" id="SSF56436">
    <property type="entry name" value="C-type lectin-like"/>
    <property type="match status" value="2"/>
</dbReference>
<dbReference type="InterPro" id="IPR036055">
    <property type="entry name" value="LDL_receptor-like_sf"/>
</dbReference>
<gene>
    <name evidence="4" type="ORF">MNOR_LOCUS26357</name>
</gene>
<protein>
    <recommendedName>
        <fullName evidence="3">C-type lectin domain-containing protein</fullName>
    </recommendedName>
</protein>
<accession>A0AAV2RKU6</accession>
<dbReference type="SMART" id="SM00192">
    <property type="entry name" value="LDLa"/>
    <property type="match status" value="1"/>
</dbReference>
<evidence type="ECO:0000256" key="1">
    <source>
        <dbReference type="ARBA" id="ARBA00023157"/>
    </source>
</evidence>
<dbReference type="CDD" id="cd00112">
    <property type="entry name" value="LDLa"/>
    <property type="match status" value="1"/>
</dbReference>
<sequence length="317" mass="36285">NDVQVSVPKNIAFALSGQYFVVVRDLREWTDARSFCQNLGGDLAVPKDITLLRNYLLKQELIYDYWLGAKKEYNDYDMKWINDEKVDFKNIPSDYVGEMGLYFDFQVSKYPTISENIKAPSLQYFICETAKLMPEFVEVIGLPYEFEECDRWSQDLKCASGRKCFTKYAKCDGRNDCEDGSDEKYCGPNANIYIKVGSQNYLVKEDTSTWQEALFSCIYDGGHLAVPKDLLELKNYLSDNYSHLSYWLGGSDRVEEGTWVWSSGTPIMSGWAQDEPGAILNDQDCLVFNTESNHDKSLSASQCNDKKAFVCEYSENS</sequence>
<dbReference type="Proteomes" id="UP001497623">
    <property type="component" value="Unassembled WGS sequence"/>
</dbReference>
<dbReference type="PANTHER" id="PTHR22801">
    <property type="entry name" value="LITHOSTATHINE"/>
    <property type="match status" value="1"/>
</dbReference>
<dbReference type="Gene3D" id="4.10.400.10">
    <property type="entry name" value="Low-density Lipoprotein Receptor"/>
    <property type="match status" value="1"/>
</dbReference>
<proteinExistence type="predicted"/>
<dbReference type="CDD" id="cd00037">
    <property type="entry name" value="CLECT"/>
    <property type="match status" value="2"/>
</dbReference>
<dbReference type="Pfam" id="PF00057">
    <property type="entry name" value="Ldl_recept_a"/>
    <property type="match status" value="1"/>
</dbReference>
<dbReference type="SMART" id="SM00034">
    <property type="entry name" value="CLECT"/>
    <property type="match status" value="2"/>
</dbReference>
<evidence type="ECO:0000313" key="4">
    <source>
        <dbReference type="EMBL" id="CAL4129774.1"/>
    </source>
</evidence>
<dbReference type="PROSITE" id="PS50068">
    <property type="entry name" value="LDLRA_2"/>
    <property type="match status" value="1"/>
</dbReference>
<dbReference type="InterPro" id="IPR016187">
    <property type="entry name" value="CTDL_fold"/>
</dbReference>
<feature type="non-terminal residue" evidence="4">
    <location>
        <position position="1"/>
    </location>
</feature>
<comment type="caution">
    <text evidence="4">The sequence shown here is derived from an EMBL/GenBank/DDBJ whole genome shotgun (WGS) entry which is preliminary data.</text>
</comment>
<dbReference type="InterPro" id="IPR002172">
    <property type="entry name" value="LDrepeatLR_classA_rpt"/>
</dbReference>
<dbReference type="InterPro" id="IPR001304">
    <property type="entry name" value="C-type_lectin-like"/>
</dbReference>
<comment type="caution">
    <text evidence="2">Lacks conserved residue(s) required for the propagation of feature annotation.</text>
</comment>
<evidence type="ECO:0000313" key="5">
    <source>
        <dbReference type="Proteomes" id="UP001497623"/>
    </source>
</evidence>
<organism evidence="4 5">
    <name type="scientific">Meganyctiphanes norvegica</name>
    <name type="common">Northern krill</name>
    <name type="synonym">Thysanopoda norvegica</name>
    <dbReference type="NCBI Taxonomy" id="48144"/>
    <lineage>
        <taxon>Eukaryota</taxon>
        <taxon>Metazoa</taxon>
        <taxon>Ecdysozoa</taxon>
        <taxon>Arthropoda</taxon>
        <taxon>Crustacea</taxon>
        <taxon>Multicrustacea</taxon>
        <taxon>Malacostraca</taxon>
        <taxon>Eumalacostraca</taxon>
        <taxon>Eucarida</taxon>
        <taxon>Euphausiacea</taxon>
        <taxon>Euphausiidae</taxon>
        <taxon>Meganyctiphanes</taxon>
    </lineage>
</organism>
<reference evidence="4 5" key="1">
    <citation type="submission" date="2024-05" db="EMBL/GenBank/DDBJ databases">
        <authorList>
            <person name="Wallberg A."/>
        </authorList>
    </citation>
    <scope>NUCLEOTIDE SEQUENCE [LARGE SCALE GENOMIC DNA]</scope>
</reference>
<dbReference type="Gene3D" id="3.10.100.10">
    <property type="entry name" value="Mannose-Binding Protein A, subunit A"/>
    <property type="match status" value="2"/>
</dbReference>
<feature type="domain" description="C-type lectin" evidence="3">
    <location>
        <begin position="15"/>
        <end position="94"/>
    </location>
</feature>